<dbReference type="InterPro" id="IPR036663">
    <property type="entry name" value="Fumarylacetoacetase_C_sf"/>
</dbReference>
<evidence type="ECO:0000313" key="2">
    <source>
        <dbReference type="Proteomes" id="UP001284601"/>
    </source>
</evidence>
<proteinExistence type="predicted"/>
<dbReference type="Gene3D" id="3.90.850.10">
    <property type="entry name" value="Fumarylacetoacetase-like, C-terminal domain"/>
    <property type="match status" value="1"/>
</dbReference>
<reference evidence="1 2" key="2">
    <citation type="submission" date="2023-10" db="EMBL/GenBank/DDBJ databases">
        <authorList>
            <person name="Han X.F."/>
        </authorList>
    </citation>
    <scope>NUCLEOTIDE SEQUENCE [LARGE SCALE GENOMIC DNA]</scope>
    <source>
        <strain evidence="1 2">KCTC 39840</strain>
    </source>
</reference>
<evidence type="ECO:0000313" key="1">
    <source>
        <dbReference type="EMBL" id="MDW5597328.1"/>
    </source>
</evidence>
<dbReference type="RefSeq" id="WP_318599792.1">
    <property type="nucleotide sequence ID" value="NZ_JAWSTH010000083.1"/>
</dbReference>
<dbReference type="SUPFAM" id="SSF56529">
    <property type="entry name" value="FAH"/>
    <property type="match status" value="1"/>
</dbReference>
<dbReference type="InterPro" id="IPR050772">
    <property type="entry name" value="Hydratase-Decarb/MhpD_sf"/>
</dbReference>
<reference evidence="2" key="1">
    <citation type="submission" date="2023-07" db="EMBL/GenBank/DDBJ databases">
        <title>Conexibacter stalactiti sp. nov., isolated from stalactites in a lava cave and emended description of the genus Conexibacter.</title>
        <authorList>
            <person name="Lee S.D."/>
        </authorList>
    </citation>
    <scope>NUCLEOTIDE SEQUENCE [LARGE SCALE GENOMIC DNA]</scope>
    <source>
        <strain evidence="2">KCTC 39840</strain>
    </source>
</reference>
<keyword evidence="1" id="KW-0378">Hydrolase</keyword>
<name>A0ABU4HVT2_9ACTN</name>
<sequence>MTEARALDDQAVAAEAALLLEAERTRVAIEPITGRHPAVTIADAYAIQLAGRELRLARPGAALVGRKVGLTSAVMQQMMGVDQPDFGYLTAAMISADGATLDPAAFLAPRVEAEIAFRLKAPLAGAELTIADVLAATEAVAPALEVIDSRVADWRIKIADTIADNASSGHVVLGAWQPVGVLDLAAVEVSLEVAPEGEANSGTGAAVLGHPAAPIVWLARALHDYGGEGIAAGEIVIPGAVSRALPVAPGQRATARFAGLGEVSATFEAVA</sequence>
<dbReference type="PANTHER" id="PTHR30143:SF0">
    <property type="entry name" value="2-KETO-4-PENTENOATE HYDRATASE"/>
    <property type="match status" value="1"/>
</dbReference>
<dbReference type="PANTHER" id="PTHR30143">
    <property type="entry name" value="ACID HYDRATASE"/>
    <property type="match status" value="1"/>
</dbReference>
<keyword evidence="2" id="KW-1185">Reference proteome</keyword>
<gene>
    <name evidence="1" type="ORF">R7226_23475</name>
</gene>
<organism evidence="1 2">
    <name type="scientific">Conexibacter stalactiti</name>
    <dbReference type="NCBI Taxonomy" id="1940611"/>
    <lineage>
        <taxon>Bacteria</taxon>
        <taxon>Bacillati</taxon>
        <taxon>Actinomycetota</taxon>
        <taxon>Thermoleophilia</taxon>
        <taxon>Solirubrobacterales</taxon>
        <taxon>Conexibacteraceae</taxon>
        <taxon>Conexibacter</taxon>
    </lineage>
</organism>
<dbReference type="Proteomes" id="UP001284601">
    <property type="component" value="Unassembled WGS sequence"/>
</dbReference>
<dbReference type="GO" id="GO:0016787">
    <property type="term" value="F:hydrolase activity"/>
    <property type="evidence" value="ECO:0007669"/>
    <property type="project" value="UniProtKB-KW"/>
</dbReference>
<dbReference type="EMBL" id="JAWSTH010000083">
    <property type="protein sequence ID" value="MDW5597328.1"/>
    <property type="molecule type" value="Genomic_DNA"/>
</dbReference>
<comment type="caution">
    <text evidence="1">The sequence shown here is derived from an EMBL/GenBank/DDBJ whole genome shotgun (WGS) entry which is preliminary data.</text>
</comment>
<protein>
    <submittedName>
        <fullName evidence="1">Fumarylacetoacetate hydrolase family protein</fullName>
    </submittedName>
</protein>
<accession>A0ABU4HVT2</accession>